<organism evidence="1 2">
    <name type="scientific">Romeriopsis navalis LEGE 11480</name>
    <dbReference type="NCBI Taxonomy" id="2777977"/>
    <lineage>
        <taxon>Bacteria</taxon>
        <taxon>Bacillati</taxon>
        <taxon>Cyanobacteriota</taxon>
        <taxon>Cyanophyceae</taxon>
        <taxon>Leptolyngbyales</taxon>
        <taxon>Leptolyngbyaceae</taxon>
        <taxon>Romeriopsis</taxon>
        <taxon>Romeriopsis navalis</taxon>
    </lineage>
</organism>
<evidence type="ECO:0000313" key="1">
    <source>
        <dbReference type="EMBL" id="MBE9032806.1"/>
    </source>
</evidence>
<gene>
    <name evidence="1" type="ORF">IQ266_24005</name>
</gene>
<dbReference type="EMBL" id="JADEXQ010000126">
    <property type="protein sequence ID" value="MBE9032806.1"/>
    <property type="molecule type" value="Genomic_DNA"/>
</dbReference>
<reference evidence="1" key="1">
    <citation type="submission" date="2020-10" db="EMBL/GenBank/DDBJ databases">
        <authorList>
            <person name="Castelo-Branco R."/>
            <person name="Eusebio N."/>
            <person name="Adriana R."/>
            <person name="Vieira A."/>
            <person name="Brugerolle De Fraissinette N."/>
            <person name="Rezende De Castro R."/>
            <person name="Schneider M.P."/>
            <person name="Vasconcelos V."/>
            <person name="Leao P.N."/>
        </authorList>
    </citation>
    <scope>NUCLEOTIDE SEQUENCE</scope>
    <source>
        <strain evidence="1">LEGE 11480</strain>
    </source>
</reference>
<proteinExistence type="predicted"/>
<dbReference type="AlphaFoldDB" id="A0A928Z4N5"/>
<sequence>MLGTENFTLHDLPSGQVITSGEFAEFETAYSIFQQTQKHRDNVHAELMNATKPIIFVEGDYDIRYIHRAAHLLGYEDLLSSFVLKDGDGSGNLDKVWKYYNNPMSQTLLPNAVVLLYDCDVKKPNKTEDKISRYTVPLIEENPIKVGIENLFPSETIQRLESEEPQYIDFQAPSSRRERGVEVEIPESRSVNKSEKSNMCNWLCTHGERSDFTGFEPIFEMLQRFVSP</sequence>
<name>A0A928Z4N5_9CYAN</name>
<accession>A0A928Z4N5</accession>
<protein>
    <submittedName>
        <fullName evidence="1">Uncharacterized protein</fullName>
    </submittedName>
</protein>
<keyword evidence="2" id="KW-1185">Reference proteome</keyword>
<dbReference type="Proteomes" id="UP000625316">
    <property type="component" value="Unassembled WGS sequence"/>
</dbReference>
<dbReference type="RefSeq" id="WP_264327622.1">
    <property type="nucleotide sequence ID" value="NZ_JADEXQ010000126.1"/>
</dbReference>
<evidence type="ECO:0000313" key="2">
    <source>
        <dbReference type="Proteomes" id="UP000625316"/>
    </source>
</evidence>
<comment type="caution">
    <text evidence="1">The sequence shown here is derived from an EMBL/GenBank/DDBJ whole genome shotgun (WGS) entry which is preliminary data.</text>
</comment>